<dbReference type="InterPro" id="IPR052247">
    <property type="entry name" value="Meiotic_Crossover_Helicase"/>
</dbReference>
<comment type="catalytic activity">
    <reaction evidence="10">
        <text>ATP + H2O = ADP + phosphate + H(+)</text>
        <dbReference type="Rhea" id="RHEA:13065"/>
        <dbReference type="ChEBI" id="CHEBI:15377"/>
        <dbReference type="ChEBI" id="CHEBI:15378"/>
        <dbReference type="ChEBI" id="CHEBI:30616"/>
        <dbReference type="ChEBI" id="CHEBI:43474"/>
        <dbReference type="ChEBI" id="CHEBI:456216"/>
        <dbReference type="EC" id="5.6.2.4"/>
    </reaction>
</comment>
<evidence type="ECO:0000256" key="3">
    <source>
        <dbReference type="ARBA" id="ARBA00022801"/>
    </source>
</evidence>
<dbReference type="InterPro" id="IPR011545">
    <property type="entry name" value="DEAD/DEAH_box_helicase_dom"/>
</dbReference>
<evidence type="ECO:0000259" key="12">
    <source>
        <dbReference type="PROSITE" id="PS51192"/>
    </source>
</evidence>
<feature type="compositionally biased region" description="Acidic residues" evidence="11">
    <location>
        <begin position="996"/>
        <end position="1006"/>
    </location>
</feature>
<dbReference type="FunFam" id="1.10.10.10:FF:000012">
    <property type="entry name" value="U5 small nuclear ribonucleoprotein helicase"/>
    <property type="match status" value="1"/>
</dbReference>
<feature type="compositionally biased region" description="Gly residues" evidence="11">
    <location>
        <begin position="1132"/>
        <end position="1144"/>
    </location>
</feature>
<feature type="domain" description="Helicase C-terminal" evidence="13">
    <location>
        <begin position="347"/>
        <end position="537"/>
    </location>
</feature>
<accession>A0AAJ0BKF0</accession>
<evidence type="ECO:0000313" key="15">
    <source>
        <dbReference type="Proteomes" id="UP001239445"/>
    </source>
</evidence>
<evidence type="ECO:0000256" key="5">
    <source>
        <dbReference type="ARBA" id="ARBA00022840"/>
    </source>
</evidence>
<keyword evidence="2" id="KW-0547">Nucleotide-binding</keyword>
<dbReference type="Gene3D" id="1.10.10.10">
    <property type="entry name" value="Winged helix-like DNA-binding domain superfamily/Winged helix DNA-binding domain"/>
    <property type="match status" value="1"/>
</dbReference>
<dbReference type="SMART" id="SM00973">
    <property type="entry name" value="Sec63"/>
    <property type="match status" value="1"/>
</dbReference>
<proteinExistence type="inferred from homology"/>
<dbReference type="Gene3D" id="3.40.50.300">
    <property type="entry name" value="P-loop containing nucleotide triphosphate hydrolases"/>
    <property type="match status" value="2"/>
</dbReference>
<comment type="catalytic activity">
    <reaction evidence="8">
        <text>Couples ATP hydrolysis with the unwinding of duplex DNA by translocating in the 3'-5' direction.</text>
        <dbReference type="EC" id="5.6.2.4"/>
    </reaction>
</comment>
<dbReference type="SUPFAM" id="SSF158702">
    <property type="entry name" value="Sec63 N-terminal domain-like"/>
    <property type="match status" value="1"/>
</dbReference>
<feature type="compositionally biased region" description="Low complexity" evidence="11">
    <location>
        <begin position="1070"/>
        <end position="1084"/>
    </location>
</feature>
<evidence type="ECO:0000256" key="8">
    <source>
        <dbReference type="ARBA" id="ARBA00034617"/>
    </source>
</evidence>
<dbReference type="Pfam" id="PF00271">
    <property type="entry name" value="Helicase_C"/>
    <property type="match status" value="1"/>
</dbReference>
<feature type="compositionally biased region" description="Polar residues" evidence="11">
    <location>
        <begin position="30"/>
        <end position="39"/>
    </location>
</feature>
<dbReference type="Pfam" id="PF14520">
    <property type="entry name" value="HHH_5"/>
    <property type="match status" value="1"/>
</dbReference>
<evidence type="ECO:0000256" key="4">
    <source>
        <dbReference type="ARBA" id="ARBA00022806"/>
    </source>
</evidence>
<feature type="compositionally biased region" description="Polar residues" evidence="11">
    <location>
        <begin position="60"/>
        <end position="74"/>
    </location>
</feature>
<evidence type="ECO:0000256" key="11">
    <source>
        <dbReference type="SAM" id="MobiDB-lite"/>
    </source>
</evidence>
<dbReference type="GO" id="GO:0005524">
    <property type="term" value="F:ATP binding"/>
    <property type="evidence" value="ECO:0007669"/>
    <property type="project" value="UniProtKB-KW"/>
</dbReference>
<dbReference type="CDD" id="cd18795">
    <property type="entry name" value="SF2_C_Ski2"/>
    <property type="match status" value="1"/>
</dbReference>
<dbReference type="InterPro" id="IPR036390">
    <property type="entry name" value="WH_DNA-bd_sf"/>
</dbReference>
<dbReference type="Pfam" id="PF00270">
    <property type="entry name" value="DEAD"/>
    <property type="match status" value="1"/>
</dbReference>
<dbReference type="Pfam" id="PF23445">
    <property type="entry name" value="WHD_SNRNP200"/>
    <property type="match status" value="1"/>
</dbReference>
<keyword evidence="3 14" id="KW-0378">Hydrolase</keyword>
<dbReference type="SMART" id="SM00490">
    <property type="entry name" value="HELICc"/>
    <property type="match status" value="1"/>
</dbReference>
<feature type="region of interest" description="Disordered" evidence="11">
    <location>
        <begin position="1053"/>
        <end position="1117"/>
    </location>
</feature>
<evidence type="ECO:0000256" key="10">
    <source>
        <dbReference type="ARBA" id="ARBA00048988"/>
    </source>
</evidence>
<evidence type="ECO:0000256" key="7">
    <source>
        <dbReference type="ARBA" id="ARBA00023254"/>
    </source>
</evidence>
<dbReference type="InterPro" id="IPR004179">
    <property type="entry name" value="Sec63-dom"/>
</dbReference>
<dbReference type="PANTHER" id="PTHR47835">
    <property type="entry name" value="HFM1, ATP DEPENDENT DNA HELICASE HOMOLOG"/>
    <property type="match status" value="1"/>
</dbReference>
<evidence type="ECO:0000256" key="1">
    <source>
        <dbReference type="ARBA" id="ARBA00010140"/>
    </source>
</evidence>
<keyword evidence="5" id="KW-0067">ATP-binding</keyword>
<keyword evidence="15" id="KW-1185">Reference proteome</keyword>
<protein>
    <recommendedName>
        <fullName evidence="9">DNA 3'-5' helicase</fullName>
        <ecNumber evidence="9">5.6.2.4</ecNumber>
    </recommendedName>
</protein>
<dbReference type="GO" id="GO:0043138">
    <property type="term" value="F:3'-5' DNA helicase activity"/>
    <property type="evidence" value="ECO:0007669"/>
    <property type="project" value="UniProtKB-EC"/>
</dbReference>
<dbReference type="SUPFAM" id="SSF46785">
    <property type="entry name" value="Winged helix' DNA-binding domain"/>
    <property type="match status" value="1"/>
</dbReference>
<evidence type="ECO:0000256" key="2">
    <source>
        <dbReference type="ARBA" id="ARBA00022741"/>
    </source>
</evidence>
<dbReference type="EMBL" id="MU839828">
    <property type="protein sequence ID" value="KAK1759841.1"/>
    <property type="molecule type" value="Genomic_DNA"/>
</dbReference>
<evidence type="ECO:0000313" key="14">
    <source>
        <dbReference type="EMBL" id="KAK1759841.1"/>
    </source>
</evidence>
<feature type="region of interest" description="Disordered" evidence="11">
    <location>
        <begin position="1"/>
        <end position="78"/>
    </location>
</feature>
<dbReference type="InterPro" id="IPR057842">
    <property type="entry name" value="WH_MER3"/>
</dbReference>
<feature type="domain" description="Helicase ATP-binding" evidence="12">
    <location>
        <begin position="137"/>
        <end position="311"/>
    </location>
</feature>
<dbReference type="InterPro" id="IPR001650">
    <property type="entry name" value="Helicase_C-like"/>
</dbReference>
<dbReference type="InterPro" id="IPR036388">
    <property type="entry name" value="WH-like_DNA-bd_sf"/>
</dbReference>
<feature type="compositionally biased region" description="Pro residues" evidence="11">
    <location>
        <begin position="1164"/>
        <end position="1173"/>
    </location>
</feature>
<dbReference type="GO" id="GO:0003676">
    <property type="term" value="F:nucleic acid binding"/>
    <property type="evidence" value="ECO:0007669"/>
    <property type="project" value="InterPro"/>
</dbReference>
<comment type="caution">
    <text evidence="14">The sequence shown here is derived from an EMBL/GenBank/DDBJ whole genome shotgun (WGS) entry which is preliminary data.</text>
</comment>
<name>A0AAJ0BKF0_9PEZI</name>
<organism evidence="14 15">
    <name type="scientific">Echria macrotheca</name>
    <dbReference type="NCBI Taxonomy" id="438768"/>
    <lineage>
        <taxon>Eukaryota</taxon>
        <taxon>Fungi</taxon>
        <taxon>Dikarya</taxon>
        <taxon>Ascomycota</taxon>
        <taxon>Pezizomycotina</taxon>
        <taxon>Sordariomycetes</taxon>
        <taxon>Sordariomycetidae</taxon>
        <taxon>Sordariales</taxon>
        <taxon>Schizotheciaceae</taxon>
        <taxon>Echria</taxon>
    </lineage>
</organism>
<dbReference type="GO" id="GO:0016787">
    <property type="term" value="F:hydrolase activity"/>
    <property type="evidence" value="ECO:0007669"/>
    <property type="project" value="UniProtKB-KW"/>
</dbReference>
<dbReference type="SUPFAM" id="SSF52540">
    <property type="entry name" value="P-loop containing nucleoside triphosphate hydrolases"/>
    <property type="match status" value="1"/>
</dbReference>
<dbReference type="Gene3D" id="1.10.150.20">
    <property type="entry name" value="5' to 3' exonuclease, C-terminal subdomain"/>
    <property type="match status" value="1"/>
</dbReference>
<keyword evidence="4" id="KW-0347">Helicase</keyword>
<dbReference type="InterPro" id="IPR027417">
    <property type="entry name" value="P-loop_NTPase"/>
</dbReference>
<feature type="compositionally biased region" description="Basic and acidic residues" evidence="11">
    <location>
        <begin position="45"/>
        <end position="56"/>
    </location>
</feature>
<sequence length="1313" mass="145991">MAGTWLPNPTNTEPRFSLKPGYLSDENPPGATSQPSYYGTSHPRPATDRPPLRDPGEPSDTYSSLTTERQSLPGHNSGLAIRGMADMAETSNSITRSPMTPIVQGIQLISLRQALPERLRAVFSFDFFNAVQSKCFGAVYNTTDNVVVSAPTGSGKTAILELAICKLALDRGNENYKVVYLAPTKALCSEKARDWEQKFSHMSLKCAELTGDTSAAEMRRVRDASIIVTTPEKWDSITRKWHGHHRLLQMVELFLIDEVHILKDPRGATLEAVVSRMKTIGANVRFIALSATVPNSDDIAVWLGKSHTSQQLPAHRETFGEEFRPVQLEKFVYGFDVKGNDFALEQQLDDKVAPILAKHSAGKPALVFCLTRKSCESTAAMITEYISAKHLNLWPRPSHKIPVVNRELEAVVQLGVAFHHAGLDAYDRSLVEQNYLRGELSIICCTTTLAVGVNLPCHTAVLKGTIGYNNEKPQELSDLEVMQMMGRAGRPQFDTTATAVILTRLSNKARYDRMVSGQETLESTLHQSLIEHINSEVCLETIRDLQSAKTWLRGTFLSVRLRRNPNHYRMTRSSNSSSPPIFDEKLEEICEQNIKLLQRSQLITTEPRFSSTDYGRAMSRYMVEYKTMTMILQIPKAVDMEQLLVILCQTEEFREFRFKPAERALFREVNQDSLVRYPIKENASQAWHKVFLMVQAHLGQVQYETIGEGPRLKRQLLIEKKRIFEHLQRLARAVVDCKESDGDAIGTKTALELVRCLSSDSWEDCVTQLTQIPGVGPAGMRKLVGNGIRTVKQLAAMKPDEIERLMSRQPPFGKKLKNDLEKFPWLALDMELIRKGPSQSMMAEVTARVRYLNNNFPNRASNEPFLTLLAKDEKGTLVHLWRGSLTRVNKTQGLEIKFPAQLRTLNDIITCHLSCENIVGTAVTQVASLNTSSVPTTLPVGPATPATLHRPAEDYMDDNIDESDLIEAADRVDGQNEASNPARKKVTKRKRRVVESDGDSEDEAQEVDTNWKPVKLPNGKWRCNHTCSGSGQTKKGKPCSHKCCKEGTDKLRKRYKRKKRQTDANDAPDVVSVPATPLSSSPSAPDEPIEADSQPFTEPAPVNSDAGSPGFDDSDMDFVDLSVEDDEVIAGLGGNTVQSGGGSVSMGTGQAPPDADFDISLPHQPNPSEPPPITGFISKKRSTFGRDPMMRGPLDTKSGTSQRREFVDVDFMDEFISPWRPGARDEMLLQQPAVSPELLPKRLEPVSPAKEPVFPPSHGLGIFPASAYVEYPGESGAIAVRRDPGKAREGEPAWVEEFDPEVVDLLRGYVQFV</sequence>
<keyword evidence="6" id="KW-0413">Isomerase</keyword>
<feature type="region of interest" description="Disordered" evidence="11">
    <location>
        <begin position="970"/>
        <end position="1021"/>
    </location>
</feature>
<dbReference type="PROSITE" id="PS51192">
    <property type="entry name" value="HELICASE_ATP_BIND_1"/>
    <property type="match status" value="1"/>
</dbReference>
<dbReference type="PANTHER" id="PTHR47835:SF3">
    <property type="entry name" value="HELICASE FOR MEIOSIS 1"/>
    <property type="match status" value="1"/>
</dbReference>
<evidence type="ECO:0000256" key="9">
    <source>
        <dbReference type="ARBA" id="ARBA00034808"/>
    </source>
</evidence>
<comment type="similarity">
    <text evidence="1">Belongs to the helicase family. SKI2 subfamily.</text>
</comment>
<dbReference type="SMART" id="SM00487">
    <property type="entry name" value="DEXDc"/>
    <property type="match status" value="1"/>
</dbReference>
<dbReference type="PROSITE" id="PS51194">
    <property type="entry name" value="HELICASE_CTER"/>
    <property type="match status" value="1"/>
</dbReference>
<feature type="region of interest" description="Disordered" evidence="11">
    <location>
        <begin position="1132"/>
        <end position="1173"/>
    </location>
</feature>
<keyword evidence="7" id="KW-0469">Meiosis</keyword>
<evidence type="ECO:0000259" key="13">
    <source>
        <dbReference type="PROSITE" id="PS51194"/>
    </source>
</evidence>
<reference evidence="14" key="1">
    <citation type="submission" date="2023-06" db="EMBL/GenBank/DDBJ databases">
        <title>Genome-scale phylogeny and comparative genomics of the fungal order Sordariales.</title>
        <authorList>
            <consortium name="Lawrence Berkeley National Laboratory"/>
            <person name="Hensen N."/>
            <person name="Bonometti L."/>
            <person name="Westerberg I."/>
            <person name="Brannstrom I.O."/>
            <person name="Guillou S."/>
            <person name="Cros-Aarteil S."/>
            <person name="Calhoun S."/>
            <person name="Haridas S."/>
            <person name="Kuo A."/>
            <person name="Mondo S."/>
            <person name="Pangilinan J."/>
            <person name="Riley R."/>
            <person name="Labutti K."/>
            <person name="Andreopoulos B."/>
            <person name="Lipzen A."/>
            <person name="Chen C."/>
            <person name="Yanf M."/>
            <person name="Daum C."/>
            <person name="Ng V."/>
            <person name="Clum A."/>
            <person name="Steindorff A."/>
            <person name="Ohm R."/>
            <person name="Martin F."/>
            <person name="Silar P."/>
            <person name="Natvig D."/>
            <person name="Lalanne C."/>
            <person name="Gautier V."/>
            <person name="Ament-Velasquez S.L."/>
            <person name="Kruys A."/>
            <person name="Hutchinson M.I."/>
            <person name="Powell A.J."/>
            <person name="Barry K."/>
            <person name="Miller A.N."/>
            <person name="Grigoriev I.V."/>
            <person name="Debuchy R."/>
            <person name="Gladieux P."/>
            <person name="Thoren M.H."/>
            <person name="Johannesson H."/>
        </authorList>
    </citation>
    <scope>NUCLEOTIDE SEQUENCE</scope>
    <source>
        <strain evidence="14">PSN4</strain>
    </source>
</reference>
<gene>
    <name evidence="14" type="ORF">QBC47DRAFT_438047</name>
</gene>
<dbReference type="InterPro" id="IPR014001">
    <property type="entry name" value="Helicase_ATP-bd"/>
</dbReference>
<dbReference type="Proteomes" id="UP001239445">
    <property type="component" value="Unassembled WGS sequence"/>
</dbReference>
<dbReference type="EC" id="5.6.2.4" evidence="9"/>
<evidence type="ECO:0000256" key="6">
    <source>
        <dbReference type="ARBA" id="ARBA00023235"/>
    </source>
</evidence>
<dbReference type="FunFam" id="1.10.3380.10:FF:000012">
    <property type="entry name" value="DEAD/DEAH box DNA helicase"/>
    <property type="match status" value="1"/>
</dbReference>
<dbReference type="Pfam" id="PF02889">
    <property type="entry name" value="Sec63"/>
    <property type="match status" value="1"/>
</dbReference>
<dbReference type="GO" id="GO:0051321">
    <property type="term" value="P:meiotic cell cycle"/>
    <property type="evidence" value="ECO:0007669"/>
    <property type="project" value="UniProtKB-KW"/>
</dbReference>
<feature type="compositionally biased region" description="Basic residues" evidence="11">
    <location>
        <begin position="982"/>
        <end position="992"/>
    </location>
</feature>
<dbReference type="Gene3D" id="1.10.3380.10">
    <property type="entry name" value="Sec63 N-terminal domain-like domain"/>
    <property type="match status" value="1"/>
</dbReference>